<protein>
    <submittedName>
        <fullName evidence="2">Uncharacterized protein</fullName>
    </submittedName>
</protein>
<dbReference type="Proteomes" id="UP001375743">
    <property type="component" value="Unassembled WGS sequence"/>
</dbReference>
<sequence length="210" mass="22347">MVREAARRCLKPALLSLLLGLLPAAPSFAADLCARLTIPATLGLVCVAAPDTAPEAVAVEPVDGAFAALSRMTVRPLDRGGDPLAWSDPAAWLQQQMTLDTSRYADLLGGLAKDPDSPFAGPAAEQALERLKSALTGIGRLALGACDEPSETAPGRWDMRCGFTPAGLGLLVHLRLVAEGERRWAMTMRAANERRLRHFEAIANTFAPPR</sequence>
<evidence type="ECO:0000313" key="2">
    <source>
        <dbReference type="EMBL" id="MEK0082306.1"/>
    </source>
</evidence>
<gene>
    <name evidence="2" type="ORF">U1T56_04025</name>
</gene>
<comment type="caution">
    <text evidence="2">The sequence shown here is derived from an EMBL/GenBank/DDBJ whole genome shotgun (WGS) entry which is preliminary data.</text>
</comment>
<dbReference type="EMBL" id="JBBLZC010000003">
    <property type="protein sequence ID" value="MEK0082306.1"/>
    <property type="molecule type" value="Genomic_DNA"/>
</dbReference>
<feature type="signal peptide" evidence="1">
    <location>
        <begin position="1"/>
        <end position="29"/>
    </location>
</feature>
<evidence type="ECO:0000256" key="1">
    <source>
        <dbReference type="SAM" id="SignalP"/>
    </source>
</evidence>
<name>A0ABU8XN78_9PROT</name>
<dbReference type="RefSeq" id="WP_418158162.1">
    <property type="nucleotide sequence ID" value="NZ_JBBLZC010000003.1"/>
</dbReference>
<accession>A0ABU8XN78</accession>
<feature type="chain" id="PRO_5047417441" evidence="1">
    <location>
        <begin position="30"/>
        <end position="210"/>
    </location>
</feature>
<organism evidence="2 3">
    <name type="scientific">Benzoatithermus flavus</name>
    <dbReference type="NCBI Taxonomy" id="3108223"/>
    <lineage>
        <taxon>Bacteria</taxon>
        <taxon>Pseudomonadati</taxon>
        <taxon>Pseudomonadota</taxon>
        <taxon>Alphaproteobacteria</taxon>
        <taxon>Geminicoccales</taxon>
        <taxon>Geminicoccaceae</taxon>
        <taxon>Benzoatithermus</taxon>
    </lineage>
</organism>
<keyword evidence="1" id="KW-0732">Signal</keyword>
<reference evidence="2 3" key="1">
    <citation type="submission" date="2024-01" db="EMBL/GenBank/DDBJ databases">
        <title>Multi-omics insights into the function and evolution of sodium benzoate biodegradation pathways in Benzoatithermus flavus gen. nov., sp. nov. from hot spring.</title>
        <authorList>
            <person name="Hu C.-J."/>
            <person name="Li W.-J."/>
        </authorList>
    </citation>
    <scope>NUCLEOTIDE SEQUENCE [LARGE SCALE GENOMIC DNA]</scope>
    <source>
        <strain evidence="2 3">SYSU G07066</strain>
    </source>
</reference>
<evidence type="ECO:0000313" key="3">
    <source>
        <dbReference type="Proteomes" id="UP001375743"/>
    </source>
</evidence>
<keyword evidence="3" id="KW-1185">Reference proteome</keyword>
<proteinExistence type="predicted"/>